<dbReference type="EMBL" id="LUGG01000009">
    <property type="protein sequence ID" value="OBZ72241.1"/>
    <property type="molecule type" value="Genomic_DNA"/>
</dbReference>
<dbReference type="AlphaFoldDB" id="A0A1C7M5Q0"/>
<comment type="caution">
    <text evidence="1">The sequence shown here is derived from an EMBL/GenBank/DDBJ whole genome shotgun (WGS) entry which is preliminary data.</text>
</comment>
<accession>A0A1C7M5Q0</accession>
<sequence>MRISLVARHNPVGLVVLPELILNGLWRLASPGSSSDLTSISRKSRLGQFVGTAVNHLESSKPQAFLKQLSTIVSLFR</sequence>
<protein>
    <submittedName>
        <fullName evidence="1">Uncharacterized protein</fullName>
    </submittedName>
</protein>
<evidence type="ECO:0000313" key="2">
    <source>
        <dbReference type="Proteomes" id="UP000092993"/>
    </source>
</evidence>
<keyword evidence="2" id="KW-1185">Reference proteome</keyword>
<gene>
    <name evidence="1" type="ORF">A0H81_07449</name>
</gene>
<proteinExistence type="predicted"/>
<name>A0A1C7M5Q0_GRIFR</name>
<reference evidence="1 2" key="1">
    <citation type="submission" date="2016-03" db="EMBL/GenBank/DDBJ databases">
        <title>Whole genome sequencing of Grifola frondosa 9006-11.</title>
        <authorList>
            <person name="Min B."/>
            <person name="Park H."/>
            <person name="Kim J.-G."/>
            <person name="Cho H."/>
            <person name="Oh Y.-L."/>
            <person name="Kong W.-S."/>
            <person name="Choi I.-G."/>
        </authorList>
    </citation>
    <scope>NUCLEOTIDE SEQUENCE [LARGE SCALE GENOMIC DNA]</scope>
    <source>
        <strain evidence="1 2">9006-11</strain>
    </source>
</reference>
<dbReference type="Proteomes" id="UP000092993">
    <property type="component" value="Unassembled WGS sequence"/>
</dbReference>
<organism evidence="1 2">
    <name type="scientific">Grifola frondosa</name>
    <name type="common">Maitake</name>
    <name type="synonym">Polyporus frondosus</name>
    <dbReference type="NCBI Taxonomy" id="5627"/>
    <lineage>
        <taxon>Eukaryota</taxon>
        <taxon>Fungi</taxon>
        <taxon>Dikarya</taxon>
        <taxon>Basidiomycota</taxon>
        <taxon>Agaricomycotina</taxon>
        <taxon>Agaricomycetes</taxon>
        <taxon>Polyporales</taxon>
        <taxon>Grifolaceae</taxon>
        <taxon>Grifola</taxon>
    </lineage>
</organism>
<evidence type="ECO:0000313" key="1">
    <source>
        <dbReference type="EMBL" id="OBZ72241.1"/>
    </source>
</evidence>